<dbReference type="GO" id="GO:0016787">
    <property type="term" value="F:hydrolase activity"/>
    <property type="evidence" value="ECO:0007669"/>
    <property type="project" value="UniProtKB-KW"/>
</dbReference>
<name>A0ABS2RLR1_9ACTN</name>
<feature type="compositionally biased region" description="Basic and acidic residues" evidence="1">
    <location>
        <begin position="1"/>
        <end position="10"/>
    </location>
</feature>
<dbReference type="InterPro" id="IPR050570">
    <property type="entry name" value="Cell_wall_metabolism_enzyme"/>
</dbReference>
<feature type="domain" description="M23ase beta-sheet core" evidence="3">
    <location>
        <begin position="266"/>
        <end position="355"/>
    </location>
</feature>
<dbReference type="Pfam" id="PF01551">
    <property type="entry name" value="Peptidase_M23"/>
    <property type="match status" value="1"/>
</dbReference>
<dbReference type="EMBL" id="JAFBCF010000001">
    <property type="protein sequence ID" value="MBM7799658.1"/>
    <property type="molecule type" value="Genomic_DNA"/>
</dbReference>
<dbReference type="Proteomes" id="UP000704762">
    <property type="component" value="Unassembled WGS sequence"/>
</dbReference>
<dbReference type="PANTHER" id="PTHR21666">
    <property type="entry name" value="PEPTIDASE-RELATED"/>
    <property type="match status" value="1"/>
</dbReference>
<keyword evidence="2" id="KW-1133">Transmembrane helix</keyword>
<keyword evidence="2" id="KW-0472">Membrane</keyword>
<feature type="region of interest" description="Disordered" evidence="1">
    <location>
        <begin position="160"/>
        <end position="240"/>
    </location>
</feature>
<dbReference type="RefSeq" id="WP_204918558.1">
    <property type="nucleotide sequence ID" value="NZ_BAAAQP010000003.1"/>
</dbReference>
<sequence length="379" mass="39686">MSQRTPKREAPSTGSGHEVLYGRKREALESDDRRGWLSHGLAALAISALGLAVAGSVALTTSAQSAGPVSPDARTSMVRQSDSTLAVPAQQEWAGPQTGGRTVGSTADAESGTLVFTRSGDADPSRARIRTARVAEQAAQRQATLVRAQQSVALRAAQASDQARRTQLAETEKQTQANELRLIEEKRRQAEEARKAAEAAAQQASEPNGNGGATGTAASDQQNQQPTPTSPQIDAGAISTGRGVSPVAGAVVGAQFGQWGSWSRWHTGLDFRASYGTPIRAVQNGIVVFAGNSGDWAGNHVAIRHAGGVTSMSSHMSRMAVSSGQSVQAGQIIGYVGETGRAFGAHLHFELYPAGVRYGDVYRAINPLPWLASNGVQTR</sequence>
<dbReference type="SUPFAM" id="SSF51261">
    <property type="entry name" value="Duplicated hybrid motif"/>
    <property type="match status" value="1"/>
</dbReference>
<accession>A0ABS2RLR1</accession>
<keyword evidence="5" id="KW-1185">Reference proteome</keyword>
<dbReference type="InterPro" id="IPR011055">
    <property type="entry name" value="Dup_hybrid_motif"/>
</dbReference>
<feature type="transmembrane region" description="Helical" evidence="2">
    <location>
        <begin position="40"/>
        <end position="59"/>
    </location>
</feature>
<dbReference type="InterPro" id="IPR016047">
    <property type="entry name" value="M23ase_b-sheet_dom"/>
</dbReference>
<evidence type="ECO:0000256" key="1">
    <source>
        <dbReference type="SAM" id="MobiDB-lite"/>
    </source>
</evidence>
<protein>
    <submittedName>
        <fullName evidence="4">Murein DD-endopeptidase MepM/ murein hydrolase activator NlpD</fullName>
    </submittedName>
</protein>
<reference evidence="4 5" key="1">
    <citation type="submission" date="2021-01" db="EMBL/GenBank/DDBJ databases">
        <title>Sequencing the genomes of 1000 actinobacteria strains.</title>
        <authorList>
            <person name="Klenk H.-P."/>
        </authorList>
    </citation>
    <scope>NUCLEOTIDE SEQUENCE [LARGE SCALE GENOMIC DNA]</scope>
    <source>
        <strain evidence="4 5">DSM 18662</strain>
    </source>
</reference>
<keyword evidence="2" id="KW-0812">Transmembrane</keyword>
<evidence type="ECO:0000256" key="2">
    <source>
        <dbReference type="SAM" id="Phobius"/>
    </source>
</evidence>
<dbReference type="PANTHER" id="PTHR21666:SF270">
    <property type="entry name" value="MUREIN HYDROLASE ACTIVATOR ENVC"/>
    <property type="match status" value="1"/>
</dbReference>
<evidence type="ECO:0000313" key="5">
    <source>
        <dbReference type="Proteomes" id="UP000704762"/>
    </source>
</evidence>
<feature type="region of interest" description="Disordered" evidence="1">
    <location>
        <begin position="86"/>
        <end position="110"/>
    </location>
</feature>
<keyword evidence="4" id="KW-0378">Hydrolase</keyword>
<comment type="caution">
    <text evidence="4">The sequence shown here is derived from an EMBL/GenBank/DDBJ whole genome shotgun (WGS) entry which is preliminary data.</text>
</comment>
<feature type="compositionally biased region" description="Basic and acidic residues" evidence="1">
    <location>
        <begin position="181"/>
        <end position="197"/>
    </location>
</feature>
<evidence type="ECO:0000313" key="4">
    <source>
        <dbReference type="EMBL" id="MBM7799658.1"/>
    </source>
</evidence>
<dbReference type="CDD" id="cd12797">
    <property type="entry name" value="M23_peptidase"/>
    <property type="match status" value="1"/>
</dbReference>
<gene>
    <name evidence="4" type="ORF">JOE57_002579</name>
</gene>
<evidence type="ECO:0000259" key="3">
    <source>
        <dbReference type="Pfam" id="PF01551"/>
    </source>
</evidence>
<proteinExistence type="predicted"/>
<feature type="region of interest" description="Disordered" evidence="1">
    <location>
        <begin position="1"/>
        <end position="26"/>
    </location>
</feature>
<dbReference type="Gene3D" id="2.70.70.10">
    <property type="entry name" value="Glucose Permease (Domain IIA)"/>
    <property type="match status" value="1"/>
</dbReference>
<organism evidence="4 5">
    <name type="scientific">Microlunatus panaciterrae</name>
    <dbReference type="NCBI Taxonomy" id="400768"/>
    <lineage>
        <taxon>Bacteria</taxon>
        <taxon>Bacillati</taxon>
        <taxon>Actinomycetota</taxon>
        <taxon>Actinomycetes</taxon>
        <taxon>Propionibacteriales</taxon>
        <taxon>Propionibacteriaceae</taxon>
        <taxon>Microlunatus</taxon>
    </lineage>
</organism>
<feature type="compositionally biased region" description="Low complexity" evidence="1">
    <location>
        <begin position="215"/>
        <end position="232"/>
    </location>
</feature>